<dbReference type="InterPro" id="IPR043502">
    <property type="entry name" value="DNA/RNA_pol_sf"/>
</dbReference>
<dbReference type="Gene3D" id="3.30.420.10">
    <property type="entry name" value="Ribonuclease H-like superfamily/Ribonuclease H"/>
    <property type="match status" value="2"/>
</dbReference>
<dbReference type="InterPro" id="IPR041588">
    <property type="entry name" value="Integrase_H2C2"/>
</dbReference>
<dbReference type="CDD" id="cd01644">
    <property type="entry name" value="RT_pepA17"/>
    <property type="match status" value="1"/>
</dbReference>
<dbReference type="Pfam" id="PF17921">
    <property type="entry name" value="Integrase_H2C2"/>
    <property type="match status" value="1"/>
</dbReference>
<protein>
    <submittedName>
        <fullName evidence="5">Uncharacterized protein LOC128200841</fullName>
    </submittedName>
</protein>
<feature type="region of interest" description="Disordered" evidence="2">
    <location>
        <begin position="1"/>
        <end position="77"/>
    </location>
</feature>
<dbReference type="InterPro" id="IPR001584">
    <property type="entry name" value="Integrase_cat-core"/>
</dbReference>
<dbReference type="InterPro" id="IPR005312">
    <property type="entry name" value="DUF1759"/>
</dbReference>
<evidence type="ECO:0000256" key="1">
    <source>
        <dbReference type="SAM" id="Coils"/>
    </source>
</evidence>
<feature type="coiled-coil region" evidence="1">
    <location>
        <begin position="79"/>
        <end position="113"/>
    </location>
</feature>
<dbReference type="InterPro" id="IPR008042">
    <property type="entry name" value="Retrotrans_Pao"/>
</dbReference>
<dbReference type="PANTHER" id="PTHR47331">
    <property type="entry name" value="PHD-TYPE DOMAIN-CONTAINING PROTEIN"/>
    <property type="match status" value="1"/>
</dbReference>
<feature type="region of interest" description="Disordered" evidence="2">
    <location>
        <begin position="134"/>
        <end position="158"/>
    </location>
</feature>
<dbReference type="PANTHER" id="PTHR47331:SF1">
    <property type="entry name" value="GAG-LIKE PROTEIN"/>
    <property type="match status" value="1"/>
</dbReference>
<evidence type="ECO:0000259" key="3">
    <source>
        <dbReference type="PROSITE" id="PS50994"/>
    </source>
</evidence>
<evidence type="ECO:0000313" key="5">
    <source>
        <dbReference type="RefSeq" id="XP_052751507.1"/>
    </source>
</evidence>
<proteinExistence type="predicted"/>
<accession>A0ABM3MJF3</accession>
<keyword evidence="4" id="KW-1185">Reference proteome</keyword>
<dbReference type="InterPro" id="IPR036397">
    <property type="entry name" value="RNaseH_sf"/>
</dbReference>
<feature type="compositionally biased region" description="Basic and acidic residues" evidence="2">
    <location>
        <begin position="54"/>
        <end position="68"/>
    </location>
</feature>
<dbReference type="InterPro" id="IPR040676">
    <property type="entry name" value="DUF5641"/>
</dbReference>
<sequence length="1763" mass="197716">MVLTRSQKGRPSNKYENTMDHSKNGQSNPTYGDQGTSEAQCASTSQMDAPSEGVHVEPPPRSRGDSHTASRRSTGSMVKARLLAAEAEHARRLAELERKVADAELRAQLAAIEAESSVHANSYASSCMSSKQVETWLNNNPGDGPLAEEPIDRQPGISAPEVPASHSLGLPFHPTTSHNSVSDPQGQKYTGSFDAQFIAKAISDLGAVLTSNKSNNCHTKLPLFDGSCATEWLSFKRTFVDTEKFYSAGENLARLNGALRGAAREAVHVLLVSARDPQQVISALETRFGCPEMIMLQELNSVRALPKVSSEGKDLGIFACRVKNCIEIMRLLNQADYLGSPELFNVLVSKLTPLLRMRWLDYAASHTEGGSKLEVLSEFLVREIHLQNKFGIISDTYLHPSTSHTTRNTSNHTHKQDVDIVDSDSSTSQSDKNQIVNTRRTEECAVEVSAHATTTFPNTLSRSLLKIIAVRVSGPSGTVNTYALLDDGCTTTLIDAKISKHIGAVGPKGRVHIDCLGGLSKVSDFCLVNFTIRGLHNEDSFQIHGARSVDNLGVAYQYGIQADDLKKYPHLFEIADELCYENAQPTIVIGIDNCHLTVPKLIRAGTATEPMAIKTALGWVVCGPISKSKIGSGRDIINHATVFDDCQSDNIQNFEEIIKEHYRLDSIGIVKKEYRGRSDAHALKILESTVRRLPDGHFEAGLLWRPDISVVPNNYRLALSRFLSLEKKMKSDNQYAQLYRLNVHAMIDKGYVEECHKSPIGISWYLPHFGVTHPHKPGKLRIVHDAAAKFQGISLNSLLLPGPDLLQPLLSILMRFREGPIALTADIREMFPQVKIREQDRDAQRFLWRDYHTQEIKIYRMSSMMFGACSSPCTALYVKKVNADEFQGEFPEAAHASVFDTYMDDYIGSQDNIEKAARLAADIVELNKRAGFEMRGWVSNNPDALALLSKDLVSTCIKSRNESIDLGNSNNDVNVRTLGLIWQPNIDTISFSIGFENDKLPHQITKRDALSYVMRIYDPLGILGPIVSRGRIMFQNIWRKRLTWDDELPQTDLKIWHDWFQDLKLISNLKISRYYGLSEPDISERELHIFCDASEMAYAAVAYWRMIFTNGDVKVVLISSKCRVAPLKPTSIPRLELQGALVAARLASFIVESHNHKPTKRFFWTDSLNVLGWLRSDARTYKPFVAHRLGEILELTLVNEWRWVPTHSNVADDATRVNRIILTQSSRWLVGPNFLYDNESSWPSSPPVSMAGSLDKNDVELKPSTRHHSCVVNLITSQPSPMPLVVSSDRLSSWLRLLRATARAHKFITLLRRKGTSDITAEDLSVAETHLLRHSQLETFAEELVLLKNGQPLPRKSKLFTLSPVIDEQRVIRLKGRIDRAIDVEDHVKRPIILDARHRTVRLLIAYYHEKAAHGNTELVVNELRQFYWIIHLRSAVRSVAYNCRVCKIRRATPYQPPMGDLPAARVAHHKRPFSFTGLDYFGPLQVAVGRRREKRYVALFTCLVTRAVHLELVHSLSTDAAIMSLRRFIGRRGVPTEIWSDNGTAFVGANHLLKSLYGAEMELFAANECISWKFIPPSAPFMGGSWERLVRSVKTAMQVTLKERTPSDEILLTLLIEAEALINSRPLTHVPSDPDQSEALTPFHFILGTSSGKPIPARLEDRDLCSRAGWKRALRLADHFWSRWVKEYLPTLLPRRGQGIAPRVNVGDLVLVVDDQQPRGTWLRGVITAIYRGQDSIARIAEVRTPIGLFRRPMRKLVPLPT</sequence>
<evidence type="ECO:0000313" key="4">
    <source>
        <dbReference type="Proteomes" id="UP001652740"/>
    </source>
</evidence>
<dbReference type="InterPro" id="IPR012337">
    <property type="entry name" value="RNaseH-like_sf"/>
</dbReference>
<organism evidence="4 5">
    <name type="scientific">Galleria mellonella</name>
    <name type="common">Greater wax moth</name>
    <dbReference type="NCBI Taxonomy" id="7137"/>
    <lineage>
        <taxon>Eukaryota</taxon>
        <taxon>Metazoa</taxon>
        <taxon>Ecdysozoa</taxon>
        <taxon>Arthropoda</taxon>
        <taxon>Hexapoda</taxon>
        <taxon>Insecta</taxon>
        <taxon>Pterygota</taxon>
        <taxon>Neoptera</taxon>
        <taxon>Endopterygota</taxon>
        <taxon>Lepidoptera</taxon>
        <taxon>Glossata</taxon>
        <taxon>Ditrysia</taxon>
        <taxon>Pyraloidea</taxon>
        <taxon>Pyralidae</taxon>
        <taxon>Galleriinae</taxon>
        <taxon>Galleria</taxon>
    </lineage>
</organism>
<dbReference type="Pfam" id="PF18701">
    <property type="entry name" value="DUF5641"/>
    <property type="match status" value="1"/>
</dbReference>
<dbReference type="Gene3D" id="3.30.70.270">
    <property type="match status" value="1"/>
</dbReference>
<dbReference type="GeneID" id="128200841"/>
<feature type="compositionally biased region" description="Polar residues" evidence="2">
    <location>
        <begin position="24"/>
        <end position="48"/>
    </location>
</feature>
<dbReference type="InterPro" id="IPR043128">
    <property type="entry name" value="Rev_trsase/Diguanyl_cyclase"/>
</dbReference>
<dbReference type="Gene3D" id="3.10.10.10">
    <property type="entry name" value="HIV Type 1 Reverse Transcriptase, subunit A, domain 1"/>
    <property type="match status" value="1"/>
</dbReference>
<dbReference type="Proteomes" id="UP001652740">
    <property type="component" value="Unplaced"/>
</dbReference>
<keyword evidence="1" id="KW-0175">Coiled coil</keyword>
<dbReference type="SUPFAM" id="SSF53098">
    <property type="entry name" value="Ribonuclease H-like"/>
    <property type="match status" value="1"/>
</dbReference>
<dbReference type="Pfam" id="PF03564">
    <property type="entry name" value="DUF1759"/>
    <property type="match status" value="1"/>
</dbReference>
<feature type="region of interest" description="Disordered" evidence="2">
    <location>
        <begin position="403"/>
        <end position="438"/>
    </location>
</feature>
<dbReference type="SUPFAM" id="SSF56672">
    <property type="entry name" value="DNA/RNA polymerases"/>
    <property type="match status" value="1"/>
</dbReference>
<name>A0ABM3MJF3_GALME</name>
<evidence type="ECO:0000256" key="2">
    <source>
        <dbReference type="SAM" id="MobiDB-lite"/>
    </source>
</evidence>
<gene>
    <name evidence="5" type="primary">LOC128200841</name>
</gene>
<reference evidence="5" key="1">
    <citation type="submission" date="2025-08" db="UniProtKB">
        <authorList>
            <consortium name="RefSeq"/>
        </authorList>
    </citation>
    <scope>IDENTIFICATION</scope>
    <source>
        <tissue evidence="5">Whole larvae</tissue>
    </source>
</reference>
<dbReference type="Pfam" id="PF05380">
    <property type="entry name" value="Peptidase_A17"/>
    <property type="match status" value="1"/>
</dbReference>
<feature type="domain" description="Integrase catalytic" evidence="3">
    <location>
        <begin position="1469"/>
        <end position="1651"/>
    </location>
</feature>
<feature type="compositionally biased region" description="Polar residues" evidence="2">
    <location>
        <begin position="1"/>
        <end position="16"/>
    </location>
</feature>
<dbReference type="PROSITE" id="PS50994">
    <property type="entry name" value="INTEGRASE"/>
    <property type="match status" value="1"/>
</dbReference>
<dbReference type="RefSeq" id="XP_052751507.1">
    <property type="nucleotide sequence ID" value="XM_052895547.1"/>
</dbReference>